<dbReference type="EMBL" id="BAGZ01000004">
    <property type="protein sequence ID" value="GAB77003.1"/>
    <property type="molecule type" value="Genomic_DNA"/>
</dbReference>
<dbReference type="AlphaFoldDB" id="K6V4G4"/>
<dbReference type="eggNOG" id="COG1674">
    <property type="taxonomic scope" value="Bacteria"/>
</dbReference>
<gene>
    <name evidence="1" type="ORF">AUCHE_04_00440</name>
</gene>
<comment type="caution">
    <text evidence="1">The sequence shown here is derived from an EMBL/GenBank/DDBJ whole genome shotgun (WGS) entry which is preliminary data.</text>
</comment>
<protein>
    <recommendedName>
        <fullName evidence="3">FtsK domain-containing protein</fullName>
    </recommendedName>
</protein>
<dbReference type="RefSeq" id="WP_006501754.1">
    <property type="nucleotide sequence ID" value="NZ_BAGZ01000004.1"/>
</dbReference>
<keyword evidence="2" id="KW-1185">Reference proteome</keyword>
<proteinExistence type="predicted"/>
<evidence type="ECO:0008006" key="3">
    <source>
        <dbReference type="Google" id="ProtNLM"/>
    </source>
</evidence>
<accession>K6V4G4</accession>
<evidence type="ECO:0000313" key="1">
    <source>
        <dbReference type="EMBL" id="GAB77003.1"/>
    </source>
</evidence>
<dbReference type="Proteomes" id="UP000008495">
    <property type="component" value="Unassembled WGS sequence"/>
</dbReference>
<evidence type="ECO:0000313" key="2">
    <source>
        <dbReference type="Proteomes" id="UP000008495"/>
    </source>
</evidence>
<name>K6V4G4_9MICO</name>
<organism evidence="1 2">
    <name type="scientific">Austwickia chelonae NBRC 105200</name>
    <dbReference type="NCBI Taxonomy" id="1184607"/>
    <lineage>
        <taxon>Bacteria</taxon>
        <taxon>Bacillati</taxon>
        <taxon>Actinomycetota</taxon>
        <taxon>Actinomycetes</taxon>
        <taxon>Micrococcales</taxon>
        <taxon>Dermatophilaceae</taxon>
        <taxon>Austwickia</taxon>
    </lineage>
</organism>
<dbReference type="OrthoDB" id="3217500at2"/>
<dbReference type="InterPro" id="IPR027417">
    <property type="entry name" value="P-loop_NTPase"/>
</dbReference>
<sequence>MVDELSALTAYSDTSVKKEADRLLGEILAQGRALGVVVVACVQDPRKEVASLRNLFTQVITLRLQSASESIMVLGDLASRAPAHTLRRGHPGMDWVIDAASRTDRVRADYWPDDLIRQAASVWPTRVYVSLEPVRIFLTCGAESTVKTEVSRRWLRGGASSPGVAGACRTLLAPERTRAVL</sequence>
<reference evidence="1 2" key="1">
    <citation type="submission" date="2012-08" db="EMBL/GenBank/DDBJ databases">
        <title>Whole genome shotgun sequence of Austwickia chelonae NBRC 105200.</title>
        <authorList>
            <person name="Yoshida I."/>
            <person name="Hosoyama A."/>
            <person name="Tsuchikane K."/>
            <person name="Katsumata H."/>
            <person name="Ando Y."/>
            <person name="Ohji S."/>
            <person name="Hamada M."/>
            <person name="Tamura T."/>
            <person name="Yamazoe A."/>
            <person name="Yamazaki S."/>
            <person name="Fujita N."/>
        </authorList>
    </citation>
    <scope>NUCLEOTIDE SEQUENCE [LARGE SCALE GENOMIC DNA]</scope>
    <source>
        <strain evidence="1 2">NBRC 105200</strain>
    </source>
</reference>
<dbReference type="Gene3D" id="3.40.50.300">
    <property type="entry name" value="P-loop containing nucleotide triphosphate hydrolases"/>
    <property type="match status" value="1"/>
</dbReference>